<protein>
    <submittedName>
        <fullName evidence="1">Uncharacterized protein</fullName>
    </submittedName>
</protein>
<evidence type="ECO:0000313" key="1">
    <source>
        <dbReference type="EMBL" id="UKJ87597.1"/>
    </source>
</evidence>
<proteinExistence type="predicted"/>
<organism evidence="1 2">
    <name type="scientific">Theileria orientalis</name>
    <dbReference type="NCBI Taxonomy" id="68886"/>
    <lineage>
        <taxon>Eukaryota</taxon>
        <taxon>Sar</taxon>
        <taxon>Alveolata</taxon>
        <taxon>Apicomplexa</taxon>
        <taxon>Aconoidasida</taxon>
        <taxon>Piroplasmida</taxon>
        <taxon>Theileriidae</taxon>
        <taxon>Theileria</taxon>
    </lineage>
</organism>
<dbReference type="EMBL" id="CP056065">
    <property type="protein sequence ID" value="UKJ87597.1"/>
    <property type="molecule type" value="Genomic_DNA"/>
</dbReference>
<name>A0A976QPK4_THEOR</name>
<accession>A0A976QPK4</accession>
<gene>
    <name evidence="1" type="ORF">MACJ_000032</name>
</gene>
<sequence>MGPKGKWIFKCLGCKTKDEDDTEYVDLSKIRDVEEIIHINDLVVSKPDLYVERPNIVYIEKKQLSDDGRSFAEIKPTIAIPIENKWPSDISSNDSIIETQKKIERKMKQKRKIVPLSNVPGLLSREYKNQHLTISESIAIAENIYQNERRQMMNLGKDDEKIKPFQYLEGDRLNLNEYQRVCWSKNKVEEYTFSDDESTRGTISRSRNKINEYQEDQLTHICYMSEYSEEEESLTEKIWNMFLSASKLLSTEENKTTHKDAEKLVRIEKETEKEKEQKGPTKSELEKEEWIGSNYKITQREASEIVEGTIKNIIETNN</sequence>
<dbReference type="OrthoDB" id="10523497at2759"/>
<dbReference type="Proteomes" id="UP000244803">
    <property type="component" value="Chromosome 1"/>
</dbReference>
<reference evidence="1" key="1">
    <citation type="submission" date="2022-07" db="EMBL/GenBank/DDBJ databases">
        <title>Evaluation of T. orientalis genome assembly methods using nanopore sequencing and analysis of variation between genomes.</title>
        <authorList>
            <person name="Yam J."/>
            <person name="Micallef M.L."/>
            <person name="Liu M."/>
            <person name="Djordjevic S.P."/>
            <person name="Bogema D.R."/>
            <person name="Jenkins C."/>
        </authorList>
    </citation>
    <scope>NUCLEOTIDE SEQUENCE</scope>
    <source>
        <strain evidence="1">Fish Creek</strain>
    </source>
</reference>
<dbReference type="AlphaFoldDB" id="A0A976QPK4"/>
<evidence type="ECO:0000313" key="2">
    <source>
        <dbReference type="Proteomes" id="UP000244803"/>
    </source>
</evidence>